<proteinExistence type="predicted"/>
<dbReference type="SUPFAM" id="SSF53822">
    <property type="entry name" value="Periplasmic binding protein-like I"/>
    <property type="match status" value="1"/>
</dbReference>
<dbReference type="Gene3D" id="1.10.10.60">
    <property type="entry name" value="Homeodomain-like"/>
    <property type="match status" value="2"/>
</dbReference>
<evidence type="ECO:0000313" key="5">
    <source>
        <dbReference type="EMBL" id="RRD93325.1"/>
    </source>
</evidence>
<dbReference type="AlphaFoldDB" id="A0A3P2AEV7"/>
<name>A0A3P2AEV7_9BACE</name>
<dbReference type="SMART" id="SM00342">
    <property type="entry name" value="HTH_ARAC"/>
    <property type="match status" value="1"/>
</dbReference>
<protein>
    <submittedName>
        <fullName evidence="5">DNA-binding transcriptional regulator</fullName>
    </submittedName>
</protein>
<dbReference type="EMBL" id="RQYF01000001">
    <property type="protein sequence ID" value="RRD93325.1"/>
    <property type="molecule type" value="Genomic_DNA"/>
</dbReference>
<dbReference type="Gene3D" id="3.40.50.2300">
    <property type="match status" value="2"/>
</dbReference>
<evidence type="ECO:0000256" key="2">
    <source>
        <dbReference type="ARBA" id="ARBA00023125"/>
    </source>
</evidence>
<organism evidence="5 6">
    <name type="scientific">Prevotella heparinolytica</name>
    <dbReference type="NCBI Taxonomy" id="28113"/>
    <lineage>
        <taxon>Bacteria</taxon>
        <taxon>Pseudomonadati</taxon>
        <taxon>Bacteroidota</taxon>
        <taxon>Bacteroidia</taxon>
        <taxon>Bacteroidales</taxon>
        <taxon>Bacteroidaceae</taxon>
        <taxon>Bacteroides</taxon>
    </lineage>
</organism>
<dbReference type="Pfam" id="PF13377">
    <property type="entry name" value="Peripla_BP_3"/>
    <property type="match status" value="1"/>
</dbReference>
<dbReference type="InterPro" id="IPR028082">
    <property type="entry name" value="Peripla_BP_I"/>
</dbReference>
<dbReference type="RefSeq" id="WP_125238037.1">
    <property type="nucleotide sequence ID" value="NZ_RQYF01000001.1"/>
</dbReference>
<sequence>MIRLILLSDFTESFSYNLLKGVLAYSKSHEPWVVCRMPPSYKLTYGIEGVLKWAKTWQADAIIGRFDNDDNVELFQEHGIIAIAQDYKARFKNIPNITGDYRKTGKMAAEFFLNKGFQHFAFYGYRDTVWSQERCEGFYECIAERGFGNNFHAYQEQSLDDLWFYEAPPLLSWLKSLPHPTALMACDDNQGNRITEICKVNNIKVPDKIAILGVDNDEIICNLSDPPLSSISHNIVRGGFEAAELIDRLLNDEENNRQDMQDVVIQPINIVNRLSTDFYSTTDMHIHTALKYIHQNIASDITVSDIVKQVPLSRRLLEIRFKQVTQQSIHKYIFNLRMERFAQLLLASDAPIADVAEQVGINNLKNLSRQFKILKKVSPNEYRKEHQMMNRP</sequence>
<accession>A0A3P2AEV7</accession>
<dbReference type="PROSITE" id="PS01124">
    <property type="entry name" value="HTH_ARAC_FAMILY_2"/>
    <property type="match status" value="1"/>
</dbReference>
<evidence type="ECO:0000256" key="3">
    <source>
        <dbReference type="ARBA" id="ARBA00023163"/>
    </source>
</evidence>
<feature type="domain" description="HTH araC/xylS-type" evidence="4">
    <location>
        <begin position="287"/>
        <end position="385"/>
    </location>
</feature>
<keyword evidence="1" id="KW-0805">Transcription regulation</keyword>
<gene>
    <name evidence="5" type="ORF">EII33_00290</name>
</gene>
<evidence type="ECO:0000313" key="6">
    <source>
        <dbReference type="Proteomes" id="UP000279562"/>
    </source>
</evidence>
<reference evidence="5 6" key="1">
    <citation type="submission" date="2018-11" db="EMBL/GenBank/DDBJ databases">
        <title>Genomes From Bacteria Associated with the Canine Oral Cavity: a Test Case for Automated Genome-Based Taxonomic Assignment.</title>
        <authorList>
            <person name="Coil D.A."/>
            <person name="Jospin G."/>
            <person name="Darling A.E."/>
            <person name="Wallis C."/>
            <person name="Davis I.J."/>
            <person name="Harris S."/>
            <person name="Eisen J.A."/>
            <person name="Holcombe L.J."/>
            <person name="O'Flynn C."/>
        </authorList>
    </citation>
    <scope>NUCLEOTIDE SEQUENCE [LARGE SCALE GENOMIC DNA]</scope>
    <source>
        <strain evidence="5 6">OH1047_COT-310</strain>
    </source>
</reference>
<dbReference type="InterPro" id="IPR009057">
    <property type="entry name" value="Homeodomain-like_sf"/>
</dbReference>
<dbReference type="GO" id="GO:0000976">
    <property type="term" value="F:transcription cis-regulatory region binding"/>
    <property type="evidence" value="ECO:0007669"/>
    <property type="project" value="TreeGrafter"/>
</dbReference>
<dbReference type="Proteomes" id="UP000279562">
    <property type="component" value="Unassembled WGS sequence"/>
</dbReference>
<dbReference type="InterPro" id="IPR046335">
    <property type="entry name" value="LacI/GalR-like_sensor"/>
</dbReference>
<dbReference type="InterPro" id="IPR018060">
    <property type="entry name" value="HTH_AraC"/>
</dbReference>
<dbReference type="PANTHER" id="PTHR30146:SF24">
    <property type="entry name" value="XYLOSE OPERON REGULATORY PROTEIN"/>
    <property type="match status" value="1"/>
</dbReference>
<dbReference type="GO" id="GO:0003700">
    <property type="term" value="F:DNA-binding transcription factor activity"/>
    <property type="evidence" value="ECO:0007669"/>
    <property type="project" value="InterPro"/>
</dbReference>
<dbReference type="Pfam" id="PF12833">
    <property type="entry name" value="HTH_18"/>
    <property type="match status" value="1"/>
</dbReference>
<comment type="caution">
    <text evidence="5">The sequence shown here is derived from an EMBL/GenBank/DDBJ whole genome shotgun (WGS) entry which is preliminary data.</text>
</comment>
<dbReference type="PANTHER" id="PTHR30146">
    <property type="entry name" value="LACI-RELATED TRANSCRIPTIONAL REPRESSOR"/>
    <property type="match status" value="1"/>
</dbReference>
<evidence type="ECO:0000259" key="4">
    <source>
        <dbReference type="PROSITE" id="PS01124"/>
    </source>
</evidence>
<keyword evidence="3" id="KW-0804">Transcription</keyword>
<evidence type="ECO:0000256" key="1">
    <source>
        <dbReference type="ARBA" id="ARBA00023015"/>
    </source>
</evidence>
<keyword evidence="6" id="KW-1185">Reference proteome</keyword>
<keyword evidence="2 5" id="KW-0238">DNA-binding</keyword>
<dbReference type="SUPFAM" id="SSF46689">
    <property type="entry name" value="Homeodomain-like"/>
    <property type="match status" value="2"/>
</dbReference>
<dbReference type="CDD" id="cd01543">
    <property type="entry name" value="PBP1_XylR"/>
    <property type="match status" value="1"/>
</dbReference>